<gene>
    <name evidence="2" type="ORF">K8U80_02710</name>
</gene>
<sequence>MVSKVSYRPFDETDFDELAAIMQRHWHARSANDAYNYLEACDDLAYCLSTSTFSQVARIDDTPCGIVLARAGAVDGTWERRWLDASGDFMEQMRTIDPDAQRRYRDFIEASVRVNEDMIGRAGINTDSEITLLAVASTAQHLGIGSVLLDAASSYVASCGFTETYLCTDTDCTWKFYEQRGLKRIAKHRATREERHLLPREMYLYSLDLSS</sequence>
<evidence type="ECO:0000259" key="1">
    <source>
        <dbReference type="PROSITE" id="PS51186"/>
    </source>
</evidence>
<dbReference type="Proteomes" id="UP000746751">
    <property type="component" value="Unassembled WGS sequence"/>
</dbReference>
<dbReference type="GO" id="GO:0016747">
    <property type="term" value="F:acyltransferase activity, transferring groups other than amino-acyl groups"/>
    <property type="evidence" value="ECO:0007669"/>
    <property type="project" value="InterPro"/>
</dbReference>
<dbReference type="InterPro" id="IPR000182">
    <property type="entry name" value="GNAT_dom"/>
</dbReference>
<reference evidence="2" key="1">
    <citation type="journal article" date="2021" name="PeerJ">
        <title>Extensive microbial diversity within the chicken gut microbiome revealed by metagenomics and culture.</title>
        <authorList>
            <person name="Gilroy R."/>
            <person name="Ravi A."/>
            <person name="Getino M."/>
            <person name="Pursley I."/>
            <person name="Horton D.L."/>
            <person name="Alikhan N.F."/>
            <person name="Baker D."/>
            <person name="Gharbi K."/>
            <person name="Hall N."/>
            <person name="Watson M."/>
            <person name="Adriaenssens E.M."/>
            <person name="Foster-Nyarko E."/>
            <person name="Jarju S."/>
            <person name="Secka A."/>
            <person name="Antonio M."/>
            <person name="Oren A."/>
            <person name="Chaudhuri R.R."/>
            <person name="La Ragione R."/>
            <person name="Hildebrand F."/>
            <person name="Pallen M.J."/>
        </authorList>
    </citation>
    <scope>NUCLEOTIDE SEQUENCE</scope>
    <source>
        <strain evidence="2">ChiGjej2B2-7701</strain>
    </source>
</reference>
<accession>A0A921IPD9</accession>
<evidence type="ECO:0000313" key="3">
    <source>
        <dbReference type="Proteomes" id="UP000746751"/>
    </source>
</evidence>
<dbReference type="InterPro" id="IPR016181">
    <property type="entry name" value="Acyl_CoA_acyltransferase"/>
</dbReference>
<proteinExistence type="predicted"/>
<protein>
    <submittedName>
        <fullName evidence="2">GNAT family N-acetyltransferase</fullName>
    </submittedName>
</protein>
<organism evidence="2 3">
    <name type="scientific">Collinsella ihumii</name>
    <dbReference type="NCBI Taxonomy" id="1720204"/>
    <lineage>
        <taxon>Bacteria</taxon>
        <taxon>Bacillati</taxon>
        <taxon>Actinomycetota</taxon>
        <taxon>Coriobacteriia</taxon>
        <taxon>Coriobacteriales</taxon>
        <taxon>Coriobacteriaceae</taxon>
        <taxon>Collinsella</taxon>
    </lineage>
</organism>
<dbReference type="CDD" id="cd04301">
    <property type="entry name" value="NAT_SF"/>
    <property type="match status" value="1"/>
</dbReference>
<dbReference type="SUPFAM" id="SSF55729">
    <property type="entry name" value="Acyl-CoA N-acyltransferases (Nat)"/>
    <property type="match status" value="1"/>
</dbReference>
<dbReference type="Pfam" id="PF00583">
    <property type="entry name" value="Acetyltransf_1"/>
    <property type="match status" value="1"/>
</dbReference>
<reference evidence="2" key="2">
    <citation type="submission" date="2021-09" db="EMBL/GenBank/DDBJ databases">
        <authorList>
            <person name="Gilroy R."/>
        </authorList>
    </citation>
    <scope>NUCLEOTIDE SEQUENCE</scope>
    <source>
        <strain evidence="2">ChiGjej2B2-7701</strain>
    </source>
</reference>
<dbReference type="Gene3D" id="3.40.630.30">
    <property type="match status" value="1"/>
</dbReference>
<name>A0A921IPD9_9ACTN</name>
<evidence type="ECO:0000313" key="2">
    <source>
        <dbReference type="EMBL" id="HJG30288.1"/>
    </source>
</evidence>
<comment type="caution">
    <text evidence="2">The sequence shown here is derived from an EMBL/GenBank/DDBJ whole genome shotgun (WGS) entry which is preliminary data.</text>
</comment>
<dbReference type="EMBL" id="DYVF01000021">
    <property type="protein sequence ID" value="HJG30288.1"/>
    <property type="molecule type" value="Genomic_DNA"/>
</dbReference>
<dbReference type="PROSITE" id="PS51186">
    <property type="entry name" value="GNAT"/>
    <property type="match status" value="1"/>
</dbReference>
<dbReference type="AlphaFoldDB" id="A0A921IPD9"/>
<feature type="domain" description="N-acetyltransferase" evidence="1">
    <location>
        <begin position="5"/>
        <end position="210"/>
    </location>
</feature>